<name>A0A8T1IVG7_9STRA</name>
<accession>A0A8T1IVG7</accession>
<organism evidence="1 3">
    <name type="scientific">Phytophthora cactorum</name>
    <dbReference type="NCBI Taxonomy" id="29920"/>
    <lineage>
        <taxon>Eukaryota</taxon>
        <taxon>Sar</taxon>
        <taxon>Stramenopiles</taxon>
        <taxon>Oomycota</taxon>
        <taxon>Peronosporomycetes</taxon>
        <taxon>Peronosporales</taxon>
        <taxon>Peronosporaceae</taxon>
        <taxon>Phytophthora</taxon>
    </lineage>
</organism>
<dbReference type="Gene3D" id="1.25.40.20">
    <property type="entry name" value="Ankyrin repeat-containing domain"/>
    <property type="match status" value="1"/>
</dbReference>
<dbReference type="VEuPathDB" id="FungiDB:PC110_g910"/>
<gene>
    <name evidence="1" type="ORF">PC129_g363</name>
    <name evidence="2" type="ORF">PC129_g422</name>
</gene>
<dbReference type="InterPro" id="IPR002110">
    <property type="entry name" value="Ankyrin_rpt"/>
</dbReference>
<dbReference type="SUPFAM" id="SSF48403">
    <property type="entry name" value="Ankyrin repeat"/>
    <property type="match status" value="1"/>
</dbReference>
<reference evidence="1" key="1">
    <citation type="submission" date="2018-05" db="EMBL/GenBank/DDBJ databases">
        <title>Effector identification in a new, highly contiguous assembly of the strawberry crown rot pathogen Phytophthora cactorum.</title>
        <authorList>
            <person name="Armitage A.D."/>
            <person name="Nellist C.F."/>
            <person name="Bates H."/>
            <person name="Vickerstaff R.J."/>
            <person name="Harrison R.J."/>
        </authorList>
    </citation>
    <scope>NUCLEOTIDE SEQUENCE</scope>
    <source>
        <strain evidence="1">P421</strain>
    </source>
</reference>
<evidence type="ECO:0000313" key="1">
    <source>
        <dbReference type="EMBL" id="KAG3229070.1"/>
    </source>
</evidence>
<dbReference type="Pfam" id="PF12796">
    <property type="entry name" value="Ank_2"/>
    <property type="match status" value="1"/>
</dbReference>
<dbReference type="EMBL" id="RCMV01000005">
    <property type="protein sequence ID" value="KAG3229079.1"/>
    <property type="molecule type" value="Genomic_DNA"/>
</dbReference>
<proteinExistence type="predicted"/>
<evidence type="ECO:0008006" key="4">
    <source>
        <dbReference type="Google" id="ProtNLM"/>
    </source>
</evidence>
<comment type="caution">
    <text evidence="1">The sequence shown here is derived from an EMBL/GenBank/DDBJ whole genome shotgun (WGS) entry which is preliminary data.</text>
</comment>
<dbReference type="Proteomes" id="UP000760860">
    <property type="component" value="Unassembled WGS sequence"/>
</dbReference>
<dbReference type="InterPro" id="IPR036770">
    <property type="entry name" value="Ankyrin_rpt-contain_sf"/>
</dbReference>
<sequence length="193" mass="21706">MNCRTIARLVVEQCLPANENALPHVVRSIDAYLTPLLCHEIFTAACEGGASRCILDFLLQRTTPVWKEAAHAAVRGGHLDVIRWMTELQDGRGPWRADFDDGLQTAATQGHLAIVKWLYERGIELDTMREMMESISYIERSTLSGAVDINHENMYAHEWRNGPSCCKWTSRHSTVAAYGQLPKLQYVGRGYSG</sequence>
<evidence type="ECO:0000313" key="2">
    <source>
        <dbReference type="EMBL" id="KAG3229079.1"/>
    </source>
</evidence>
<dbReference type="EMBL" id="RCMV01000005">
    <property type="protein sequence ID" value="KAG3229070.1"/>
    <property type="molecule type" value="Genomic_DNA"/>
</dbReference>
<evidence type="ECO:0000313" key="3">
    <source>
        <dbReference type="Proteomes" id="UP000760860"/>
    </source>
</evidence>
<protein>
    <recommendedName>
        <fullName evidence="4">Ankyrin repeat-containing domain</fullName>
    </recommendedName>
</protein>
<dbReference type="AlphaFoldDB" id="A0A8T1IVG7"/>